<evidence type="ECO:0000259" key="4">
    <source>
        <dbReference type="Pfam" id="PF01753"/>
    </source>
</evidence>
<dbReference type="SUPFAM" id="SSF144232">
    <property type="entry name" value="HIT/MYND zinc finger-like"/>
    <property type="match status" value="1"/>
</dbReference>
<dbReference type="EMBL" id="JH712043">
    <property type="protein sequence ID" value="EIW51123.1"/>
    <property type="molecule type" value="Genomic_DNA"/>
</dbReference>
<sequence>MSHQHSLRMPAPQAARYCDTDCQRADFRAGHKDECKGFARLPNTMAFQYEPNPEERFPHHPIFAHAHADDVGCWVTVDGRVDGE</sequence>
<accession>R7S5Z7</accession>
<dbReference type="AlphaFoldDB" id="R7S5Z7"/>
<protein>
    <recommendedName>
        <fullName evidence="4">MYND-type domain-containing protein</fullName>
    </recommendedName>
</protein>
<evidence type="ECO:0000313" key="5">
    <source>
        <dbReference type="EMBL" id="EIW51123.1"/>
    </source>
</evidence>
<gene>
    <name evidence="5" type="ORF">TRAVEDRAFT_54875</name>
</gene>
<organism evidence="5 6">
    <name type="scientific">Trametes versicolor (strain FP-101664)</name>
    <name type="common">White-rot fungus</name>
    <name type="synonym">Coriolus versicolor</name>
    <dbReference type="NCBI Taxonomy" id="717944"/>
    <lineage>
        <taxon>Eukaryota</taxon>
        <taxon>Fungi</taxon>
        <taxon>Dikarya</taxon>
        <taxon>Basidiomycota</taxon>
        <taxon>Agaricomycotina</taxon>
        <taxon>Agaricomycetes</taxon>
        <taxon>Polyporales</taxon>
        <taxon>Polyporaceae</taxon>
        <taxon>Trametes</taxon>
    </lineage>
</organism>
<proteinExistence type="predicted"/>
<feature type="domain" description="MYND-type" evidence="4">
    <location>
        <begin position="13"/>
        <end position="35"/>
    </location>
</feature>
<dbReference type="RefSeq" id="XP_008045992.1">
    <property type="nucleotide sequence ID" value="XM_008047801.1"/>
</dbReference>
<dbReference type="Pfam" id="PF01753">
    <property type="entry name" value="zf-MYND"/>
    <property type="match status" value="1"/>
</dbReference>
<reference evidence="6" key="1">
    <citation type="journal article" date="2012" name="Science">
        <title>The Paleozoic origin of enzymatic lignin decomposition reconstructed from 31 fungal genomes.</title>
        <authorList>
            <person name="Floudas D."/>
            <person name="Binder M."/>
            <person name="Riley R."/>
            <person name="Barry K."/>
            <person name="Blanchette R.A."/>
            <person name="Henrissat B."/>
            <person name="Martinez A.T."/>
            <person name="Otillar R."/>
            <person name="Spatafora J.W."/>
            <person name="Yadav J.S."/>
            <person name="Aerts A."/>
            <person name="Benoit I."/>
            <person name="Boyd A."/>
            <person name="Carlson A."/>
            <person name="Copeland A."/>
            <person name="Coutinho P.M."/>
            <person name="de Vries R.P."/>
            <person name="Ferreira P."/>
            <person name="Findley K."/>
            <person name="Foster B."/>
            <person name="Gaskell J."/>
            <person name="Glotzer D."/>
            <person name="Gorecki P."/>
            <person name="Heitman J."/>
            <person name="Hesse C."/>
            <person name="Hori C."/>
            <person name="Igarashi K."/>
            <person name="Jurgens J.A."/>
            <person name="Kallen N."/>
            <person name="Kersten P."/>
            <person name="Kohler A."/>
            <person name="Kuees U."/>
            <person name="Kumar T.K.A."/>
            <person name="Kuo A."/>
            <person name="LaButti K."/>
            <person name="Larrondo L.F."/>
            <person name="Lindquist E."/>
            <person name="Ling A."/>
            <person name="Lombard V."/>
            <person name="Lucas S."/>
            <person name="Lundell T."/>
            <person name="Martin R."/>
            <person name="McLaughlin D.J."/>
            <person name="Morgenstern I."/>
            <person name="Morin E."/>
            <person name="Murat C."/>
            <person name="Nagy L.G."/>
            <person name="Nolan M."/>
            <person name="Ohm R.A."/>
            <person name="Patyshakuliyeva A."/>
            <person name="Rokas A."/>
            <person name="Ruiz-Duenas F.J."/>
            <person name="Sabat G."/>
            <person name="Salamov A."/>
            <person name="Samejima M."/>
            <person name="Schmutz J."/>
            <person name="Slot J.C."/>
            <person name="St John F."/>
            <person name="Stenlid J."/>
            <person name="Sun H."/>
            <person name="Sun S."/>
            <person name="Syed K."/>
            <person name="Tsang A."/>
            <person name="Wiebenga A."/>
            <person name="Young D."/>
            <person name="Pisabarro A."/>
            <person name="Eastwood D.C."/>
            <person name="Martin F."/>
            <person name="Cullen D."/>
            <person name="Grigoriev I.V."/>
            <person name="Hibbett D.S."/>
        </authorList>
    </citation>
    <scope>NUCLEOTIDE SEQUENCE [LARGE SCALE GENOMIC DNA]</scope>
    <source>
        <strain evidence="6">FP-101664</strain>
    </source>
</reference>
<dbReference type="InterPro" id="IPR002893">
    <property type="entry name" value="Znf_MYND"/>
</dbReference>
<dbReference type="Proteomes" id="UP000054317">
    <property type="component" value="Unassembled WGS sequence"/>
</dbReference>
<dbReference type="GO" id="GO:0008270">
    <property type="term" value="F:zinc ion binding"/>
    <property type="evidence" value="ECO:0007669"/>
    <property type="project" value="UniProtKB-KW"/>
</dbReference>
<keyword evidence="2" id="KW-0863">Zinc-finger</keyword>
<evidence type="ECO:0000313" key="6">
    <source>
        <dbReference type="Proteomes" id="UP000054317"/>
    </source>
</evidence>
<keyword evidence="3" id="KW-0862">Zinc</keyword>
<dbReference type="GeneID" id="19417578"/>
<keyword evidence="6" id="KW-1185">Reference proteome</keyword>
<dbReference type="KEGG" id="tvs:TRAVEDRAFT_54875"/>
<evidence type="ECO:0000256" key="2">
    <source>
        <dbReference type="ARBA" id="ARBA00022771"/>
    </source>
</evidence>
<dbReference type="Gene3D" id="6.10.140.2220">
    <property type="match status" value="1"/>
</dbReference>
<evidence type="ECO:0000256" key="1">
    <source>
        <dbReference type="ARBA" id="ARBA00022723"/>
    </source>
</evidence>
<name>R7S5Z7_TRAVS</name>
<evidence type="ECO:0000256" key="3">
    <source>
        <dbReference type="ARBA" id="ARBA00022833"/>
    </source>
</evidence>
<keyword evidence="1" id="KW-0479">Metal-binding</keyword>